<keyword evidence="2" id="KW-1185">Reference proteome</keyword>
<evidence type="ECO:0000313" key="1">
    <source>
        <dbReference type="EMBL" id="PSR77685.1"/>
    </source>
</evidence>
<dbReference type="STRING" id="2025994.A0A2T2ZV89"/>
<reference evidence="1 2" key="1">
    <citation type="journal article" date="2018" name="Mycol. Prog.">
        <title>Coniella lustricola, a new species from submerged detritus.</title>
        <authorList>
            <person name="Raudabaugh D.B."/>
            <person name="Iturriaga T."/>
            <person name="Carver A."/>
            <person name="Mondo S."/>
            <person name="Pangilinan J."/>
            <person name="Lipzen A."/>
            <person name="He G."/>
            <person name="Amirebrahimi M."/>
            <person name="Grigoriev I.V."/>
            <person name="Miller A.N."/>
        </authorList>
    </citation>
    <scope>NUCLEOTIDE SEQUENCE [LARGE SCALE GENOMIC DNA]</scope>
    <source>
        <strain evidence="1 2">B22-T-1</strain>
    </source>
</reference>
<dbReference type="InParanoid" id="A0A2T2ZV89"/>
<gene>
    <name evidence="1" type="ORF">BD289DRAFT_343295</name>
</gene>
<feature type="non-terminal residue" evidence="1">
    <location>
        <position position="97"/>
    </location>
</feature>
<sequence>WCKVGAKFKDFSVGGITLLHEMTHLDAVGKLAGYPEVTDAGGIKSHGTEDVTGISPANNPPLQARNLLKLWTSGKAPSTTLEPYRNAESIAAAAFGK</sequence>
<evidence type="ECO:0008006" key="3">
    <source>
        <dbReference type="Google" id="ProtNLM"/>
    </source>
</evidence>
<evidence type="ECO:0000313" key="2">
    <source>
        <dbReference type="Proteomes" id="UP000241462"/>
    </source>
</evidence>
<name>A0A2T2ZV89_9PEZI</name>
<dbReference type="OrthoDB" id="5381562at2759"/>
<protein>
    <recommendedName>
        <fullName evidence="3">Lysine-specific metallo-endopeptidase domain-containing protein</fullName>
    </recommendedName>
</protein>
<dbReference type="Proteomes" id="UP000241462">
    <property type="component" value="Unassembled WGS sequence"/>
</dbReference>
<dbReference type="EMBL" id="KZ678645">
    <property type="protein sequence ID" value="PSR77685.1"/>
    <property type="molecule type" value="Genomic_DNA"/>
</dbReference>
<feature type="non-terminal residue" evidence="1">
    <location>
        <position position="1"/>
    </location>
</feature>
<accession>A0A2T2ZV89</accession>
<organism evidence="1 2">
    <name type="scientific">Coniella lustricola</name>
    <dbReference type="NCBI Taxonomy" id="2025994"/>
    <lineage>
        <taxon>Eukaryota</taxon>
        <taxon>Fungi</taxon>
        <taxon>Dikarya</taxon>
        <taxon>Ascomycota</taxon>
        <taxon>Pezizomycotina</taxon>
        <taxon>Sordariomycetes</taxon>
        <taxon>Sordariomycetidae</taxon>
        <taxon>Diaporthales</taxon>
        <taxon>Schizoparmaceae</taxon>
        <taxon>Coniella</taxon>
    </lineage>
</organism>
<proteinExistence type="predicted"/>
<dbReference type="AlphaFoldDB" id="A0A2T2ZV89"/>